<dbReference type="Pfam" id="PF05470">
    <property type="entry name" value="eIF-3c_N"/>
    <property type="match status" value="1"/>
</dbReference>
<comment type="similarity">
    <text evidence="4">Belongs to the eIF-3 subunit C family.</text>
</comment>
<evidence type="ECO:0000259" key="6">
    <source>
        <dbReference type="PROSITE" id="PS50250"/>
    </source>
</evidence>
<dbReference type="OrthoDB" id="29647at2759"/>
<accession>A0A9W8AJZ0</accession>
<comment type="function">
    <text evidence="4">Component of the eukaryotic translation initiation factor 3 (eIF-3) complex, which is involved in protein synthesis of a specialized repertoire of mRNAs and, together with other initiation factors, stimulates binding of mRNA and methionyl-tRNAi to the 40S ribosome. The eIF-3 complex specifically targets and initiates translation of a subset of mRNAs involved in cell proliferation.</text>
</comment>
<proteinExistence type="inferred from homology"/>
<comment type="caution">
    <text evidence="7">The sequence shown here is derived from an EMBL/GenBank/DDBJ whole genome shotgun (WGS) entry which is preliminary data.</text>
</comment>
<feature type="region of interest" description="Disordered" evidence="5">
    <location>
        <begin position="131"/>
        <end position="152"/>
    </location>
</feature>
<dbReference type="PROSITE" id="PS50250">
    <property type="entry name" value="PCI"/>
    <property type="match status" value="1"/>
</dbReference>
<feature type="compositionally biased region" description="Gly residues" evidence="5">
    <location>
        <begin position="861"/>
        <end position="873"/>
    </location>
</feature>
<dbReference type="SUPFAM" id="SSF46785">
    <property type="entry name" value="Winged helix' DNA-binding domain"/>
    <property type="match status" value="1"/>
</dbReference>
<feature type="compositionally biased region" description="Low complexity" evidence="5">
    <location>
        <begin position="242"/>
        <end position="252"/>
    </location>
</feature>
<feature type="region of interest" description="Disordered" evidence="5">
    <location>
        <begin position="170"/>
        <end position="277"/>
    </location>
</feature>
<dbReference type="PANTHER" id="PTHR13937">
    <property type="entry name" value="EUKARYOTIC TRANSLATION INITATION FACTOR 3, SUBUNIT 8 EIF3S8 -RELATED"/>
    <property type="match status" value="1"/>
</dbReference>
<dbReference type="InterPro" id="IPR036390">
    <property type="entry name" value="WH_DNA-bd_sf"/>
</dbReference>
<dbReference type="AlphaFoldDB" id="A0A9W8AJZ0"/>
<dbReference type="PANTHER" id="PTHR13937:SF0">
    <property type="entry name" value="EUKARYOTIC TRANSLATION INITIATION FACTOR 3 SUBUNIT C-RELATED"/>
    <property type="match status" value="1"/>
</dbReference>
<dbReference type="Pfam" id="PF26569">
    <property type="entry name" value="EIF3CL_C"/>
    <property type="match status" value="1"/>
</dbReference>
<comment type="subunit">
    <text evidence="4">Component of the eukaryotic translation initiation factor 3 (eIF-3) complex.</text>
</comment>
<evidence type="ECO:0000313" key="7">
    <source>
        <dbReference type="EMBL" id="KAJ1929195.1"/>
    </source>
</evidence>
<reference evidence="7" key="1">
    <citation type="submission" date="2022-07" db="EMBL/GenBank/DDBJ databases">
        <title>Phylogenomic reconstructions and comparative analyses of Kickxellomycotina fungi.</title>
        <authorList>
            <person name="Reynolds N.K."/>
            <person name="Stajich J.E."/>
            <person name="Barry K."/>
            <person name="Grigoriev I.V."/>
            <person name="Crous P."/>
            <person name="Smith M.E."/>
        </authorList>
    </citation>
    <scope>NUCLEOTIDE SEQUENCE</scope>
    <source>
        <strain evidence="7">RSA 861</strain>
    </source>
</reference>
<feature type="region of interest" description="Disordered" evidence="5">
    <location>
        <begin position="1"/>
        <end position="53"/>
    </location>
</feature>
<feature type="compositionally biased region" description="Polar residues" evidence="5">
    <location>
        <begin position="136"/>
        <end position="147"/>
    </location>
</feature>
<dbReference type="Pfam" id="PF01399">
    <property type="entry name" value="PCI"/>
    <property type="match status" value="1"/>
</dbReference>
<feature type="region of interest" description="Disordered" evidence="5">
    <location>
        <begin position="844"/>
        <end position="934"/>
    </location>
</feature>
<evidence type="ECO:0000256" key="1">
    <source>
        <dbReference type="ARBA" id="ARBA00022490"/>
    </source>
</evidence>
<dbReference type="HAMAP" id="MF_03002">
    <property type="entry name" value="eIF3c"/>
    <property type="match status" value="1"/>
</dbReference>
<dbReference type="FunFam" id="1.10.10.10:FF:000300">
    <property type="entry name" value="Eukaryotic translation initiation factor 3 subunit C"/>
    <property type="match status" value="1"/>
</dbReference>
<keyword evidence="8" id="KW-1185">Reference proteome</keyword>
<feature type="domain" description="PCI" evidence="6">
    <location>
        <begin position="633"/>
        <end position="810"/>
    </location>
</feature>
<keyword evidence="1 4" id="KW-0963">Cytoplasm</keyword>
<feature type="compositionally biased region" description="Acidic residues" evidence="5">
    <location>
        <begin position="218"/>
        <end position="228"/>
    </location>
</feature>
<dbReference type="EMBL" id="JANBPT010000043">
    <property type="protein sequence ID" value="KAJ1929195.1"/>
    <property type="molecule type" value="Genomic_DNA"/>
</dbReference>
<dbReference type="InterPro" id="IPR008905">
    <property type="entry name" value="EIF3C_N_dom"/>
</dbReference>
<dbReference type="InterPro" id="IPR000717">
    <property type="entry name" value="PCI_dom"/>
</dbReference>
<dbReference type="GO" id="GO:0005852">
    <property type="term" value="C:eukaryotic translation initiation factor 3 complex"/>
    <property type="evidence" value="ECO:0007669"/>
    <property type="project" value="UniProtKB-UniRule"/>
</dbReference>
<evidence type="ECO:0000256" key="5">
    <source>
        <dbReference type="SAM" id="MobiDB-lite"/>
    </source>
</evidence>
<dbReference type="GO" id="GO:0003723">
    <property type="term" value="F:RNA binding"/>
    <property type="evidence" value="ECO:0007669"/>
    <property type="project" value="InterPro"/>
</dbReference>
<name>A0A9W8AJZ0_9FUNG</name>
<gene>
    <name evidence="7" type="primary">NIP1_1</name>
    <name evidence="4" type="synonym">NIP1</name>
    <name evidence="7" type="ORF">IWQ60_001364</name>
</gene>
<feature type="compositionally biased region" description="Acidic residues" evidence="5">
    <location>
        <begin position="848"/>
        <end position="857"/>
    </location>
</feature>
<evidence type="ECO:0000256" key="2">
    <source>
        <dbReference type="ARBA" id="ARBA00022540"/>
    </source>
</evidence>
<dbReference type="GO" id="GO:0003743">
    <property type="term" value="F:translation initiation factor activity"/>
    <property type="evidence" value="ECO:0007669"/>
    <property type="project" value="UniProtKB-UniRule"/>
</dbReference>
<dbReference type="GO" id="GO:0016282">
    <property type="term" value="C:eukaryotic 43S preinitiation complex"/>
    <property type="evidence" value="ECO:0007669"/>
    <property type="project" value="UniProtKB-UniRule"/>
</dbReference>
<dbReference type="Proteomes" id="UP001150569">
    <property type="component" value="Unassembled WGS sequence"/>
</dbReference>
<keyword evidence="2 4" id="KW-0396">Initiation factor</keyword>
<protein>
    <recommendedName>
        <fullName evidence="4">Eukaryotic translation initiation factor 3 subunit C</fullName>
        <shortName evidence="4">eIF3c</shortName>
    </recommendedName>
    <alternativeName>
        <fullName evidence="4">Eukaryotic translation initiation factor 3 93 kDa subunit homolog</fullName>
        <shortName evidence="4">eIF3 p93</shortName>
    </alternativeName>
    <alternativeName>
        <fullName evidence="4">Translation initiation factor eIF3, p93 subunit homolog</fullName>
    </alternativeName>
</protein>
<evidence type="ECO:0000313" key="8">
    <source>
        <dbReference type="Proteomes" id="UP001150569"/>
    </source>
</evidence>
<dbReference type="GO" id="GO:0033290">
    <property type="term" value="C:eukaryotic 48S preinitiation complex"/>
    <property type="evidence" value="ECO:0007669"/>
    <property type="project" value="UniProtKB-UniRule"/>
</dbReference>
<dbReference type="GO" id="GO:0031369">
    <property type="term" value="F:translation initiation factor binding"/>
    <property type="evidence" value="ECO:0007669"/>
    <property type="project" value="InterPro"/>
</dbReference>
<comment type="subcellular location">
    <subcellularLocation>
        <location evidence="4">Cytoplasm</location>
    </subcellularLocation>
</comment>
<keyword evidence="3 4" id="KW-0648">Protein biosynthesis</keyword>
<dbReference type="InterPro" id="IPR027516">
    <property type="entry name" value="EIF3C"/>
</dbReference>
<dbReference type="GO" id="GO:0001732">
    <property type="term" value="P:formation of cytoplasmic translation initiation complex"/>
    <property type="evidence" value="ECO:0007669"/>
    <property type="project" value="UniProtKB-UniRule"/>
</dbReference>
<dbReference type="InterPro" id="IPR058999">
    <property type="entry name" value="EIF3CL_C"/>
</dbReference>
<feature type="compositionally biased region" description="Low complexity" evidence="5">
    <location>
        <begin position="185"/>
        <end position="202"/>
    </location>
</feature>
<dbReference type="SMART" id="SM00088">
    <property type="entry name" value="PINT"/>
    <property type="match status" value="1"/>
</dbReference>
<feature type="compositionally biased region" description="Basic and acidic residues" evidence="5">
    <location>
        <begin position="889"/>
        <end position="898"/>
    </location>
</feature>
<sequence>MSRFFRGGSDSDSSSSSSDSSYHSEDEVVAPTPATRFARNAYSSDSESEEDVKRVVRSAKDKRFDLLRGHVAAINSGLKTDDWMRILSEFDASNRLITKFGPSFLAGGKPPAFYLRCLVALEDALGDGADARKKGNAQQGKAFNTMKQRARKNNKPYEADIAAFRANPVVSSAGESAEESDSENEAPAAPVAPVKTKPARAPKASDDDSDSWPSDSDMSSDESSDDDGPSQGINRWLKKDTSTTAKAPAPAGKKTKKPKESVVREAPAADDDDGFTKVGAKGKVVKEERIIAEDIPKHLQTLSAARGKRSTNQRAMVKLANQLLAVASTPADIARVLLASIALRLDQRVGTNAMLPFDAWNFAVINLGRLLTLLEENPGLKVYEQAADGSEADPLATEVQGSIVSLVERVDDEFFRTLQAIDPHTTDYLRRLKNQTALYVLIARSQMYFESRQLTDSVSRAVMRRVDHLYYKPDQVATVLEQRLRESTGPGLRSTIVDYQAPIDPSTLVHHLCAYLYRHGDSVLRTRAILCHIYHHALHDRFHAARDLLLMSHLQETIHLAEISVQVLYNRALVQLGLCAFRQGFVKEAFAALQEICGSGRQKELLAQGVHNQRKGPVDPDQEFLERQRQLPFHMHINLELLECVYLTSCLLLEIPAMARAGGANNPDARKRIISKVFRRLMDYHERQIFTGPPENTRDHILSAARALAVGNWEKCDRLMRAIKIWDLLPEGGDRIRDMLTVKIKEEGLRTYLFTYAPFYETLSLPMLATMFDVPLPVAYRIIAKMIWHEELVASLDRVGELVVFHGVDPTRVQQLALTFADKVGHLVDNNEKLFDQKVATFQKEQGEGGDGEDDESQDRQGGGRSQRGGGRFRGGDRRGGRGGSRFGGNDRRGDRGQRTGGGDYNNRRQNGEGGRSYGQNRRGGYQGSRAQAI</sequence>
<feature type="compositionally biased region" description="Low complexity" evidence="5">
    <location>
        <begin position="10"/>
        <end position="21"/>
    </location>
</feature>
<evidence type="ECO:0000256" key="3">
    <source>
        <dbReference type="ARBA" id="ARBA00022917"/>
    </source>
</evidence>
<organism evidence="7 8">
    <name type="scientific">Tieghemiomyces parasiticus</name>
    <dbReference type="NCBI Taxonomy" id="78921"/>
    <lineage>
        <taxon>Eukaryota</taxon>
        <taxon>Fungi</taxon>
        <taxon>Fungi incertae sedis</taxon>
        <taxon>Zoopagomycota</taxon>
        <taxon>Kickxellomycotina</taxon>
        <taxon>Dimargaritomycetes</taxon>
        <taxon>Dimargaritales</taxon>
        <taxon>Dimargaritaceae</taxon>
        <taxon>Tieghemiomyces</taxon>
    </lineage>
</organism>
<evidence type="ECO:0000256" key="4">
    <source>
        <dbReference type="HAMAP-Rule" id="MF_03002"/>
    </source>
</evidence>